<keyword evidence="7 9" id="KW-0449">Lipoprotein</keyword>
<comment type="caution">
    <text evidence="9">The sequence shown here is derived from an EMBL/GenBank/DDBJ whole genome shotgun (WGS) entry which is preliminary data.</text>
</comment>
<keyword evidence="10" id="KW-1185">Reference proteome</keyword>
<evidence type="ECO:0000256" key="3">
    <source>
        <dbReference type="ARBA" id="ARBA00022984"/>
    </source>
</evidence>
<dbReference type="Gene3D" id="3.40.50.2300">
    <property type="match status" value="2"/>
</dbReference>
<keyword evidence="2" id="KW-0133">Cell shape</keyword>
<evidence type="ECO:0000313" key="9">
    <source>
        <dbReference type="EMBL" id="PCS23361.1"/>
    </source>
</evidence>
<accession>A0A2A5T5E5</accession>
<feature type="transmembrane region" description="Helical" evidence="8">
    <location>
        <begin position="12"/>
        <end position="34"/>
    </location>
</feature>
<keyword evidence="8" id="KW-0812">Transmembrane</keyword>
<evidence type="ECO:0000313" key="10">
    <source>
        <dbReference type="Proteomes" id="UP000219020"/>
    </source>
</evidence>
<dbReference type="Proteomes" id="UP000219020">
    <property type="component" value="Unassembled WGS sequence"/>
</dbReference>
<dbReference type="EMBL" id="NBYY01000010">
    <property type="protein sequence ID" value="PCS23361.1"/>
    <property type="molecule type" value="Genomic_DNA"/>
</dbReference>
<evidence type="ECO:0000256" key="4">
    <source>
        <dbReference type="ARBA" id="ARBA00023136"/>
    </source>
</evidence>
<keyword evidence="6" id="KW-0998">Cell outer membrane</keyword>
<dbReference type="PANTHER" id="PTHR38038">
    <property type="entry name" value="PENICILLIN-BINDING PROTEIN ACTIVATOR LPOA"/>
    <property type="match status" value="1"/>
</dbReference>
<dbReference type="Gene3D" id="1.25.40.10">
    <property type="entry name" value="Tetratricopeptide repeat domain"/>
    <property type="match status" value="1"/>
</dbReference>
<evidence type="ECO:0000256" key="8">
    <source>
        <dbReference type="SAM" id="Phobius"/>
    </source>
</evidence>
<keyword evidence="1" id="KW-0732">Signal</keyword>
<dbReference type="InterPro" id="IPR007443">
    <property type="entry name" value="LpoA"/>
</dbReference>
<reference evidence="10" key="1">
    <citation type="submission" date="2017-04" db="EMBL/GenBank/DDBJ databases">
        <title>Genome evolution of the luminous symbionts of deep sea anglerfish.</title>
        <authorList>
            <person name="Hendry T.A."/>
        </authorList>
    </citation>
    <scope>NUCLEOTIDE SEQUENCE [LARGE SCALE GENOMIC DNA]</scope>
</reference>
<keyword evidence="5" id="KW-0564">Palmitate</keyword>
<dbReference type="CDD" id="cd06339">
    <property type="entry name" value="PBP1_YraM_LppC_lipoprotein-like"/>
    <property type="match status" value="1"/>
</dbReference>
<dbReference type="InterPro" id="IPR028082">
    <property type="entry name" value="Peripla_BP_I"/>
</dbReference>
<dbReference type="GO" id="GO:0030234">
    <property type="term" value="F:enzyme regulator activity"/>
    <property type="evidence" value="ECO:0007669"/>
    <property type="project" value="TreeGrafter"/>
</dbReference>
<dbReference type="GO" id="GO:0009252">
    <property type="term" value="P:peptidoglycan biosynthetic process"/>
    <property type="evidence" value="ECO:0007669"/>
    <property type="project" value="UniProtKB-KW"/>
</dbReference>
<dbReference type="GO" id="GO:0008360">
    <property type="term" value="P:regulation of cell shape"/>
    <property type="evidence" value="ECO:0007669"/>
    <property type="project" value="UniProtKB-KW"/>
</dbReference>
<dbReference type="PANTHER" id="PTHR38038:SF1">
    <property type="entry name" value="PENICILLIN-BINDING PROTEIN ACTIVATOR LPOA"/>
    <property type="match status" value="1"/>
</dbReference>
<dbReference type="AlphaFoldDB" id="A0A2A5T5E5"/>
<keyword evidence="4 8" id="KW-0472">Membrane</keyword>
<dbReference type="PROSITE" id="PS51257">
    <property type="entry name" value="PROKAR_LIPOPROTEIN"/>
    <property type="match status" value="1"/>
</dbReference>
<sequence length="603" mass="68853">MCKITHKLEAISRIISPIALALALSSCMIIPSVLRTSQSDITTPALESSTFYLLKAEDSTGKRKVDWYLLALKALIKEKQFVQSDVLISHLSKLMLTQLQLSEWQLNRAKLIQQKGQPQIAIDNLNFSPSWQLPNLQYKRYYLLEAELYQTVGNLPSSLLSYTEAYPYLAETFEKEQNCERVWALLLQMKPNELKELAEHSNKILSAWVKLMILLHQYDGRPAEQQYALNTWLIENRGLPTNQYLPKNLKRLQAMNIIRPERIAILLPLSEQFSAQGETIRNGFIQALLDNKNSENPATMFYDTNAMSMTEIVSKMKSNGVQFVIGPLQKDKLDSFLIASQHAYPTLALNIPQDATIKTNVCFFTLSPEQEAEQAALHIAQNQHRYPLIIAEDNQFGHRVSEAFSRKWQEITGHTAEKAFFKNLATLHKTVQQVFGLTESQSRIQQLRQILDLDIEAEQRSRRDIDAVYLIANTSELTLLKPFIEVAINPNVKPPKLYASSRSNNRLNGVDKVGELNGIEFSEMPLLVKKDHPIFVRFHQMWPELGNGMTRLYALGMDAYSLIEALPQMQIFPEYRFEGQSGMLSLGDNCIVHRTVSWVMHGD</sequence>
<keyword evidence="8" id="KW-1133">Transmembrane helix</keyword>
<dbReference type="Gene3D" id="1.25.40.650">
    <property type="match status" value="1"/>
</dbReference>
<proteinExistence type="predicted"/>
<evidence type="ECO:0000256" key="5">
    <source>
        <dbReference type="ARBA" id="ARBA00023139"/>
    </source>
</evidence>
<dbReference type="Pfam" id="PF04348">
    <property type="entry name" value="LppC"/>
    <property type="match status" value="1"/>
</dbReference>
<name>A0A2A5T5E5_9GAMM</name>
<protein>
    <submittedName>
        <fullName evidence="9">LppC putative lipoprotein</fullName>
    </submittedName>
</protein>
<gene>
    <name evidence="9" type="ORF">BTN49_0958</name>
</gene>
<keyword evidence="3" id="KW-0573">Peptidoglycan synthesis</keyword>
<dbReference type="InterPro" id="IPR011990">
    <property type="entry name" value="TPR-like_helical_dom_sf"/>
</dbReference>
<evidence type="ECO:0000256" key="6">
    <source>
        <dbReference type="ARBA" id="ARBA00023237"/>
    </source>
</evidence>
<organism evidence="9 10">
    <name type="scientific">Candidatus Enterovibrio escicola</name>
    <dbReference type="NCBI Taxonomy" id="1927127"/>
    <lineage>
        <taxon>Bacteria</taxon>
        <taxon>Pseudomonadati</taxon>
        <taxon>Pseudomonadota</taxon>
        <taxon>Gammaproteobacteria</taxon>
        <taxon>Vibrionales</taxon>
        <taxon>Vibrionaceae</taxon>
        <taxon>Enterovibrio</taxon>
    </lineage>
</organism>
<evidence type="ECO:0000256" key="7">
    <source>
        <dbReference type="ARBA" id="ARBA00023288"/>
    </source>
</evidence>
<dbReference type="GO" id="GO:0031241">
    <property type="term" value="C:periplasmic side of cell outer membrane"/>
    <property type="evidence" value="ECO:0007669"/>
    <property type="project" value="TreeGrafter"/>
</dbReference>
<evidence type="ECO:0000256" key="1">
    <source>
        <dbReference type="ARBA" id="ARBA00022729"/>
    </source>
</evidence>
<evidence type="ECO:0000256" key="2">
    <source>
        <dbReference type="ARBA" id="ARBA00022960"/>
    </source>
</evidence>
<dbReference type="RefSeq" id="WP_223823780.1">
    <property type="nucleotide sequence ID" value="NZ_CAWNJE010000019.1"/>
</dbReference>
<dbReference type="SUPFAM" id="SSF53822">
    <property type="entry name" value="Periplasmic binding protein-like I"/>
    <property type="match status" value="1"/>
</dbReference>